<dbReference type="RefSeq" id="WP_244021051.1">
    <property type="nucleotide sequence ID" value="NZ_JALHLF010000042.1"/>
</dbReference>
<name>A0ABT0BE80_9SPHN</name>
<dbReference type="InterPro" id="IPR029052">
    <property type="entry name" value="Metallo-depent_PP-like"/>
</dbReference>
<dbReference type="PANTHER" id="PTHR34990:SF2">
    <property type="entry name" value="BLL8164 PROTEIN"/>
    <property type="match status" value="1"/>
</dbReference>
<dbReference type="InterPro" id="IPR043461">
    <property type="entry name" value="LpxH-like"/>
</dbReference>
<keyword evidence="2" id="KW-0997">Cell inner membrane</keyword>
<dbReference type="SUPFAM" id="SSF56300">
    <property type="entry name" value="Metallo-dependent phosphatases"/>
    <property type="match status" value="1"/>
</dbReference>
<comment type="caution">
    <text evidence="8">The sequence shown here is derived from an EMBL/GenBank/DDBJ whole genome shotgun (WGS) entry which is preliminary data.</text>
</comment>
<keyword evidence="5" id="KW-0464">Manganese</keyword>
<gene>
    <name evidence="8" type="ORF">MTR62_11660</name>
</gene>
<keyword evidence="4" id="KW-0472">Membrane</keyword>
<protein>
    <submittedName>
        <fullName evidence="8">UDP-2,3-diacylglucosamine diphosphatase</fullName>
    </submittedName>
</protein>
<proteinExistence type="predicted"/>
<feature type="domain" description="Calcineurin-like phosphoesterase" evidence="7">
    <location>
        <begin position="45"/>
        <end position="241"/>
    </location>
</feature>
<evidence type="ECO:0000313" key="8">
    <source>
        <dbReference type="EMBL" id="MCJ2183341.1"/>
    </source>
</evidence>
<keyword evidence="3" id="KW-0479">Metal-binding</keyword>
<evidence type="ECO:0000256" key="4">
    <source>
        <dbReference type="ARBA" id="ARBA00023136"/>
    </source>
</evidence>
<organism evidence="8 9">
    <name type="scientific">Novosphingobium organovorum</name>
    <dbReference type="NCBI Taxonomy" id="2930092"/>
    <lineage>
        <taxon>Bacteria</taxon>
        <taxon>Pseudomonadati</taxon>
        <taxon>Pseudomonadota</taxon>
        <taxon>Alphaproteobacteria</taxon>
        <taxon>Sphingomonadales</taxon>
        <taxon>Sphingomonadaceae</taxon>
        <taxon>Novosphingobium</taxon>
    </lineage>
</organism>
<dbReference type="InterPro" id="IPR004843">
    <property type="entry name" value="Calcineurin-like_PHP"/>
</dbReference>
<evidence type="ECO:0000256" key="3">
    <source>
        <dbReference type="ARBA" id="ARBA00022723"/>
    </source>
</evidence>
<evidence type="ECO:0000256" key="1">
    <source>
        <dbReference type="ARBA" id="ARBA00022475"/>
    </source>
</evidence>
<keyword evidence="9" id="KW-1185">Reference proteome</keyword>
<keyword evidence="1" id="KW-1003">Cell membrane</keyword>
<feature type="region of interest" description="Disordered" evidence="6">
    <location>
        <begin position="285"/>
        <end position="316"/>
    </location>
</feature>
<dbReference type="PANTHER" id="PTHR34990">
    <property type="entry name" value="UDP-2,3-DIACYLGLUCOSAMINE HYDROLASE-RELATED"/>
    <property type="match status" value="1"/>
</dbReference>
<dbReference type="CDD" id="cd07398">
    <property type="entry name" value="MPP_YbbF-LpxH"/>
    <property type="match status" value="1"/>
</dbReference>
<sequence>MAKDANAHFAQVARSLAGPTGSIPEWLDLPDPKGFRPKRKYETIWISDVHLGTRGCNADMLVDFLRSVECRTLYLVGDIVDGWRLRKNWYWPDAHNEVIRRILKMAHRGTRVVFIAGNHDEMLRDYAGLTFGGVELVMEAVHETKDGRRLLVTHGDAYDGVVLYHKWLAYLGDQAYGLLLRANIVFNAVRRRLRMPYWSLSAYMKKRVKNAVAYICSFEEAVAAEATARGFDGVVCGHIHCAEIRTFGGITYYNDGDWVESCTALVEDLHGHIAIVDWVAETGGRSAPGDETAPENAPVGTPLPAPAGIRPAGAMA</sequence>
<evidence type="ECO:0000256" key="6">
    <source>
        <dbReference type="SAM" id="MobiDB-lite"/>
    </source>
</evidence>
<dbReference type="EMBL" id="JALHLF010000042">
    <property type="protein sequence ID" value="MCJ2183341.1"/>
    <property type="molecule type" value="Genomic_DNA"/>
</dbReference>
<accession>A0ABT0BE80</accession>
<evidence type="ECO:0000313" key="9">
    <source>
        <dbReference type="Proteomes" id="UP001162881"/>
    </source>
</evidence>
<dbReference type="Gene3D" id="3.60.21.10">
    <property type="match status" value="1"/>
</dbReference>
<evidence type="ECO:0000256" key="2">
    <source>
        <dbReference type="ARBA" id="ARBA00022519"/>
    </source>
</evidence>
<evidence type="ECO:0000259" key="7">
    <source>
        <dbReference type="Pfam" id="PF00149"/>
    </source>
</evidence>
<evidence type="ECO:0000256" key="5">
    <source>
        <dbReference type="ARBA" id="ARBA00023211"/>
    </source>
</evidence>
<dbReference type="Pfam" id="PF00149">
    <property type="entry name" value="Metallophos"/>
    <property type="match status" value="1"/>
</dbReference>
<dbReference type="Proteomes" id="UP001162881">
    <property type="component" value="Unassembled WGS sequence"/>
</dbReference>
<reference evidence="8" key="1">
    <citation type="submission" date="2022-03" db="EMBL/GenBank/DDBJ databases">
        <title>Identification of a novel bacterium isolated from mangrove sediments.</title>
        <authorList>
            <person name="Pan X."/>
        </authorList>
    </citation>
    <scope>NUCLEOTIDE SEQUENCE</scope>
    <source>
        <strain evidence="8">B1949</strain>
    </source>
</reference>